<gene>
    <name evidence="2" type="ORF">LHGZ1_1803</name>
</gene>
<reference evidence="3" key="1">
    <citation type="submission" date="2017-06" db="EMBL/GenBank/DDBJ databases">
        <title>Whole genome sequence of Laribacter hongkongensis LHGZ1.</title>
        <authorList>
            <person name="Chen D."/>
            <person name="Wu H."/>
            <person name="Chen J."/>
        </authorList>
    </citation>
    <scope>NUCLEOTIDE SEQUENCE [LARGE SCALE GENOMIC DNA]</scope>
    <source>
        <strain evidence="3">LHGZ1</strain>
    </source>
</reference>
<protein>
    <submittedName>
        <fullName evidence="2">Uncharacterized protein</fullName>
    </submittedName>
</protein>
<feature type="signal peptide" evidence="1">
    <location>
        <begin position="1"/>
        <end position="17"/>
    </location>
</feature>
<evidence type="ECO:0000313" key="2">
    <source>
        <dbReference type="EMBL" id="ASJ24634.1"/>
    </source>
</evidence>
<dbReference type="EMBL" id="CP022115">
    <property type="protein sequence ID" value="ASJ24634.1"/>
    <property type="molecule type" value="Genomic_DNA"/>
</dbReference>
<feature type="chain" id="PRO_5012128494" evidence="1">
    <location>
        <begin position="18"/>
        <end position="201"/>
    </location>
</feature>
<dbReference type="Proteomes" id="UP000197424">
    <property type="component" value="Chromosome"/>
</dbReference>
<organism evidence="2 3">
    <name type="scientific">Laribacter hongkongensis</name>
    <dbReference type="NCBI Taxonomy" id="168471"/>
    <lineage>
        <taxon>Bacteria</taxon>
        <taxon>Pseudomonadati</taxon>
        <taxon>Pseudomonadota</taxon>
        <taxon>Betaproteobacteria</taxon>
        <taxon>Neisseriales</taxon>
        <taxon>Aquaspirillaceae</taxon>
        <taxon>Laribacter</taxon>
    </lineage>
</organism>
<proteinExistence type="predicted"/>
<evidence type="ECO:0000256" key="1">
    <source>
        <dbReference type="SAM" id="SignalP"/>
    </source>
</evidence>
<evidence type="ECO:0000313" key="3">
    <source>
        <dbReference type="Proteomes" id="UP000197424"/>
    </source>
</evidence>
<dbReference type="RefSeq" id="WP_088860844.1">
    <property type="nucleotide sequence ID" value="NZ_CP022115.1"/>
</dbReference>
<dbReference type="AlphaFoldDB" id="A0A248LJJ6"/>
<keyword evidence="1" id="KW-0732">Signal</keyword>
<accession>A0A248LJJ6</accession>
<sequence length="201" mass="20948">MKALFSALSLWAGVAVAAPASLAIEVRVPDQAVQPGEAITGDVTVGSWQARRHHGHGVWVEGLDVPLGNRQPEVPPVPVLRAPLNRISFVSLGTAWANRTVVNLADGRRLEVPDNGAPVTGFWILPGFGSEGLTYRVAGSRAALSRPTARNSARITGQLGQWLNVGTLLTEASGARVLELGPGGSSAGSAMIELRAVPSAR</sequence>
<name>A0A248LJJ6_9NEIS</name>